<dbReference type="PANTHER" id="PTHR31811">
    <property type="entry name" value="TRNA A64-2'-O-RIBOSYLPHOSPHATE TRANSFERASE"/>
    <property type="match status" value="1"/>
</dbReference>
<feature type="domain" description="Rit1 DUSP-like" evidence="1">
    <location>
        <begin position="426"/>
        <end position="536"/>
    </location>
</feature>
<protein>
    <recommendedName>
        <fullName evidence="5">Initiator tRNA phosphoribosyl transferase family protein</fullName>
    </recommendedName>
</protein>
<dbReference type="Pfam" id="PF17184">
    <property type="entry name" value="Rit1_C"/>
    <property type="match status" value="1"/>
</dbReference>
<dbReference type="PIRSF" id="PIRSF007747">
    <property type="entry name" value="Ribosyl_Ptfrase"/>
    <property type="match status" value="1"/>
</dbReference>
<evidence type="ECO:0000313" key="4">
    <source>
        <dbReference type="Proteomes" id="UP000823388"/>
    </source>
</evidence>
<organism evidence="3 4">
    <name type="scientific">Panicum virgatum</name>
    <name type="common">Blackwell switchgrass</name>
    <dbReference type="NCBI Taxonomy" id="38727"/>
    <lineage>
        <taxon>Eukaryota</taxon>
        <taxon>Viridiplantae</taxon>
        <taxon>Streptophyta</taxon>
        <taxon>Embryophyta</taxon>
        <taxon>Tracheophyta</taxon>
        <taxon>Spermatophyta</taxon>
        <taxon>Magnoliopsida</taxon>
        <taxon>Liliopsida</taxon>
        <taxon>Poales</taxon>
        <taxon>Poaceae</taxon>
        <taxon>PACMAD clade</taxon>
        <taxon>Panicoideae</taxon>
        <taxon>Panicodae</taxon>
        <taxon>Paniceae</taxon>
        <taxon>Panicinae</taxon>
        <taxon>Panicum</taxon>
        <taxon>Panicum sect. Hiantes</taxon>
    </lineage>
</organism>
<dbReference type="AlphaFoldDB" id="A0A8T0T4F6"/>
<dbReference type="PANTHER" id="PTHR31811:SF0">
    <property type="entry name" value="TRNA A64-2'-O-RIBOSYLPHOSPHATE TRANSFERASE"/>
    <property type="match status" value="1"/>
</dbReference>
<evidence type="ECO:0000259" key="2">
    <source>
        <dbReference type="Pfam" id="PF17184"/>
    </source>
</evidence>
<dbReference type="FunFam" id="3.90.190.10:FF:000093">
    <property type="entry name" value="Initiator tRNA phosphoribosyl transferase family protein"/>
    <property type="match status" value="1"/>
</dbReference>
<dbReference type="OrthoDB" id="45256at2759"/>
<dbReference type="EMBL" id="CM029044">
    <property type="protein sequence ID" value="KAG2606592.1"/>
    <property type="molecule type" value="Genomic_DNA"/>
</dbReference>
<feature type="domain" description="Rit1 N-terminal" evidence="2">
    <location>
        <begin position="25"/>
        <end position="323"/>
    </location>
</feature>
<name>A0A8T0T4F6_PANVG</name>
<dbReference type="GO" id="GO:0043399">
    <property type="term" value="F:tRNA adenosine(64)-2'-O-ribosylphosphate transferase activity"/>
    <property type="evidence" value="ECO:0007669"/>
    <property type="project" value="InterPro"/>
</dbReference>
<dbReference type="Pfam" id="PF04179">
    <property type="entry name" value="Init_tRNA_PT"/>
    <property type="match status" value="1"/>
</dbReference>
<dbReference type="InterPro" id="IPR033449">
    <property type="entry name" value="Rit1_N"/>
</dbReference>
<dbReference type="Proteomes" id="UP000823388">
    <property type="component" value="Chromosome 4N"/>
</dbReference>
<reference evidence="3" key="1">
    <citation type="submission" date="2020-05" db="EMBL/GenBank/DDBJ databases">
        <title>WGS assembly of Panicum virgatum.</title>
        <authorList>
            <person name="Lovell J.T."/>
            <person name="Jenkins J."/>
            <person name="Shu S."/>
            <person name="Juenger T.E."/>
            <person name="Schmutz J."/>
        </authorList>
    </citation>
    <scope>NUCLEOTIDE SEQUENCE</scope>
    <source>
        <strain evidence="3">AP13</strain>
    </source>
</reference>
<dbReference type="InterPro" id="IPR029021">
    <property type="entry name" value="Prot-tyrosine_phosphatase-like"/>
</dbReference>
<dbReference type="InterPro" id="IPR007306">
    <property type="entry name" value="Rit1"/>
</dbReference>
<dbReference type="InterPro" id="IPR033421">
    <property type="entry name" value="Rit1_DUSP-like"/>
</dbReference>
<evidence type="ECO:0000259" key="1">
    <source>
        <dbReference type="Pfam" id="PF04179"/>
    </source>
</evidence>
<gene>
    <name evidence="3" type="ORF">PVAP13_4NG061777</name>
</gene>
<comment type="caution">
    <text evidence="3">The sequence shown here is derived from an EMBL/GenBank/DDBJ whole genome shotgun (WGS) entry which is preliminary data.</text>
</comment>
<accession>A0A8T0T4F6</accession>
<proteinExistence type="predicted"/>
<dbReference type="GO" id="GO:0005737">
    <property type="term" value="C:cytoplasm"/>
    <property type="evidence" value="ECO:0007669"/>
    <property type="project" value="TreeGrafter"/>
</dbReference>
<sequence>MAAPSPEPAAEPSATLSIYKAARSIKRRASTLYNALRSVAEDAAFVAEVAALWPALPLVANLRCGLWYAPPRAFAATCYFKSTDGHAGNWSFSTARLNLHLALLAGNRGGCIIVDSTRRGKRFPDSMSKTIPIWCCVLNRAIERHRLRAIHKGGLGGEVNCEVSSTMLNGDTKNNSCSSNWDSSVHLPVWVLGTEKNAIEGRIEEWTDQFESCGADIHSLAINLQKPLRPLWISQRTRIWLNEVPEIESWDFTPIILISASALDAVATQRMSSEFSWQYIPGAGDDEESWARGLTPTLFWKHSYDLLDAGPDHCNQLVADIVEKDRVYRAQRGEHSPQITAKPLKGYDDIKCNDDRTSTMWPMNLDPCTSATDAQCSSNGHLLFWIGTSNLAVSSTLQVADALVGVDCILNCDSTSKLPSNSSENSYLELSIVGSKDDRFSLMKNLSKAIDFAKRNLLAGRKILVCCQNGEDISICVALAIVTLLFDDNGCFDCGNSFMKRDITKLEMRKRLVFICKFAVNARPSRGNLKQVYGFLSNEKERLSRLT</sequence>
<keyword evidence="4" id="KW-1185">Reference proteome</keyword>
<dbReference type="Gene3D" id="3.90.190.10">
    <property type="entry name" value="Protein tyrosine phosphatase superfamily"/>
    <property type="match status" value="1"/>
</dbReference>
<evidence type="ECO:0008006" key="5">
    <source>
        <dbReference type="Google" id="ProtNLM"/>
    </source>
</evidence>
<evidence type="ECO:0000313" key="3">
    <source>
        <dbReference type="EMBL" id="KAG2606592.1"/>
    </source>
</evidence>
<dbReference type="GO" id="GO:0019988">
    <property type="term" value="P:charged-tRNA amino acid modification"/>
    <property type="evidence" value="ECO:0007669"/>
    <property type="project" value="InterPro"/>
</dbReference>